<keyword evidence="3" id="KW-0238">DNA-binding</keyword>
<evidence type="ECO:0000256" key="1">
    <source>
        <dbReference type="ARBA" id="ARBA00011046"/>
    </source>
</evidence>
<keyword evidence="4" id="KW-0804">Transcription</keyword>
<evidence type="ECO:0000313" key="6">
    <source>
        <dbReference type="Proteomes" id="UP000643701"/>
    </source>
</evidence>
<evidence type="ECO:0000256" key="3">
    <source>
        <dbReference type="ARBA" id="ARBA00023125"/>
    </source>
</evidence>
<dbReference type="SUPFAM" id="SSF46785">
    <property type="entry name" value="Winged helix' DNA-binding domain"/>
    <property type="match status" value="1"/>
</dbReference>
<dbReference type="EMBL" id="JAANAS010000072">
    <property type="protein sequence ID" value="NGZ90419.1"/>
    <property type="molecule type" value="Genomic_DNA"/>
</dbReference>
<organism evidence="5 6">
    <name type="scientific">Psychroflexus maritimus</name>
    <dbReference type="NCBI Taxonomy" id="2714865"/>
    <lineage>
        <taxon>Bacteria</taxon>
        <taxon>Pseudomonadati</taxon>
        <taxon>Bacteroidota</taxon>
        <taxon>Flavobacteriia</taxon>
        <taxon>Flavobacteriales</taxon>
        <taxon>Flavobacteriaceae</taxon>
        <taxon>Psychroflexus</taxon>
    </lineage>
</organism>
<comment type="similarity">
    <text evidence="1">Belongs to the BlaI transcriptional regulatory family.</text>
</comment>
<comment type="caution">
    <text evidence="5">The sequence shown here is derived from an EMBL/GenBank/DDBJ whole genome shotgun (WGS) entry which is preliminary data.</text>
</comment>
<keyword evidence="6" id="KW-1185">Reference proteome</keyword>
<evidence type="ECO:0000256" key="4">
    <source>
        <dbReference type="ARBA" id="ARBA00023163"/>
    </source>
</evidence>
<name>A0A967ALB9_9FLAO</name>
<dbReference type="GO" id="GO:0045892">
    <property type="term" value="P:negative regulation of DNA-templated transcription"/>
    <property type="evidence" value="ECO:0007669"/>
    <property type="project" value="InterPro"/>
</dbReference>
<proteinExistence type="inferred from homology"/>
<sequence>MKELTKAEEEVMQYLWQLDEAKVAEIIEQMPKPKPAYNTVSTIIRILEQKKFVDYKKQGRGHIYFPLVSKDEYSKASMNNLLNNYFDGNLKSMFSFFTKKNDINISDLEQILKELKKDQNE</sequence>
<keyword evidence="2" id="KW-0805">Transcription regulation</keyword>
<dbReference type="GO" id="GO:0003677">
    <property type="term" value="F:DNA binding"/>
    <property type="evidence" value="ECO:0007669"/>
    <property type="project" value="UniProtKB-KW"/>
</dbReference>
<dbReference type="InterPro" id="IPR005650">
    <property type="entry name" value="BlaI_family"/>
</dbReference>
<dbReference type="InterPro" id="IPR036390">
    <property type="entry name" value="WH_DNA-bd_sf"/>
</dbReference>
<dbReference type="Gene3D" id="1.10.10.10">
    <property type="entry name" value="Winged helix-like DNA-binding domain superfamily/Winged helix DNA-binding domain"/>
    <property type="match status" value="1"/>
</dbReference>
<dbReference type="PIRSF" id="PIRSF019455">
    <property type="entry name" value="CopR_AtkY"/>
    <property type="match status" value="1"/>
</dbReference>
<gene>
    <name evidence="5" type="ORF">G7034_09150</name>
</gene>
<reference evidence="5" key="1">
    <citation type="submission" date="2020-03" db="EMBL/GenBank/DDBJ databases">
        <title>Psychroflexus Maritimus sp. nov., isolate from marine sediment.</title>
        <authorList>
            <person name="Zhong Y.-L."/>
        </authorList>
    </citation>
    <scope>NUCLEOTIDE SEQUENCE</scope>
    <source>
        <strain evidence="5">C1</strain>
    </source>
</reference>
<dbReference type="InterPro" id="IPR036388">
    <property type="entry name" value="WH-like_DNA-bd_sf"/>
</dbReference>
<dbReference type="RefSeq" id="WP_166400661.1">
    <property type="nucleotide sequence ID" value="NZ_JAANAS010000072.1"/>
</dbReference>
<evidence type="ECO:0000313" key="5">
    <source>
        <dbReference type="EMBL" id="NGZ90419.1"/>
    </source>
</evidence>
<evidence type="ECO:0000256" key="2">
    <source>
        <dbReference type="ARBA" id="ARBA00023015"/>
    </source>
</evidence>
<accession>A0A967ALB9</accession>
<protein>
    <submittedName>
        <fullName evidence="5">BlaI/MecI/CopY family transcriptional regulator</fullName>
    </submittedName>
</protein>
<dbReference type="Pfam" id="PF03965">
    <property type="entry name" value="Penicillinase_R"/>
    <property type="match status" value="1"/>
</dbReference>
<dbReference type="Gene3D" id="1.10.4040.10">
    <property type="entry name" value="Penicillinase repressor domain"/>
    <property type="match status" value="1"/>
</dbReference>
<dbReference type="Proteomes" id="UP000643701">
    <property type="component" value="Unassembled WGS sequence"/>
</dbReference>
<dbReference type="AlphaFoldDB" id="A0A967ALB9"/>